<proteinExistence type="inferred from homology"/>
<feature type="transmembrane region" description="Helical" evidence="10">
    <location>
        <begin position="324"/>
        <end position="343"/>
    </location>
</feature>
<reference evidence="12 13" key="2">
    <citation type="submission" date="2007-04" db="EMBL/GenBank/DDBJ databases">
        <title>Draft genome sequence of Eubacterium ventriosum (ATCC 27560).</title>
        <authorList>
            <person name="Sudarsanam P."/>
            <person name="Ley R."/>
            <person name="Guruge J."/>
            <person name="Turnbaugh P.J."/>
            <person name="Mahowald M."/>
            <person name="Liep D."/>
            <person name="Gordon J."/>
        </authorList>
    </citation>
    <scope>NUCLEOTIDE SEQUENCE [LARGE SCALE GENOMIC DNA]</scope>
    <source>
        <strain evidence="12 13">ATCC 27560</strain>
    </source>
</reference>
<evidence type="ECO:0000256" key="1">
    <source>
        <dbReference type="ARBA" id="ARBA00004429"/>
    </source>
</evidence>
<sequence>MLETRNLKKVYKTKKGVSVTALNDVSIKFPEKGLVFLLGKSGSGKSTLLNLLGGLDKYDEGEIIIKGVSSKDFKQSHFDSYRNTYVGFIFQEYNVLEEFSVGANIALAIELQGKKATDEEINSILKQVDLEGFGDRKPNELSGGQKQRVAIARALVKQPEIIMADEPTGALDSNTGRQVFETLKNLSKDKLVIVVSHDREFAEQFGDRIIELADGNVIDDVTRKVGYEKQGEELNNGISFENDTMTIKSGYHLTEEDRERINQYIDGIGTDLKAVIKKADRGSFQQTNEEDIVHKKGDFKLIKSKLPLKNAFKIGASGLKHKKIRLVVTILLSFVAFSLFALADTFGNYNHIKTCTNSIKDTNITYASVIKSLKIGSGMNAYWNDYGNSIREDEITKLNKDTGLDFTGVVVTNQDMVLPNYNKEVELTKNGDMCHYATDFSGYANLTEAKIKEMGYKIVAGKLPKDNNEIAISSYVYETYAKAGYISEDGTKSEIKYYNDLVGKKLKIDKKEFTIVGIVDTKVDMDRYKSISEDSKGKSSAQNLTDFALSQELSHIQEYSLACDIFVSEEMLNSIKEEYPNYVQLINNYMYVSSDDTYIDSSRIASLSEIDTKDVTWVDGEKTKLADNEIIIDINALSKNDEEGYSYSKKEALKILKDSQYTLDYYINDEDKSINGVKVVGVLNADGKADKYSDLYVLPDSLYNLKWTEGKGEYSYAVATMPTNKADIEKLVKYCYTEQGNMKYQIENSVTFELDTVNEVLKVMSKVFLYIGIGFAVFAMIMLSNFIATSISYKKQEIGILRAIGARSNDVFRIFFLESFIIAMINFVLSTIGTGVATAIINGMFRKKAGILITILNFGPRQILLLLVISIGVAAVASFIPVYKIASKKPIEAIRNR</sequence>
<dbReference type="InterPro" id="IPR003838">
    <property type="entry name" value="ABC3_permease_C"/>
</dbReference>
<keyword evidence="8 10" id="KW-0472">Membrane</keyword>
<dbReference type="GO" id="GO:0016887">
    <property type="term" value="F:ATP hydrolysis activity"/>
    <property type="evidence" value="ECO:0007669"/>
    <property type="project" value="InterPro"/>
</dbReference>
<evidence type="ECO:0000313" key="13">
    <source>
        <dbReference type="Proteomes" id="UP000006000"/>
    </source>
</evidence>
<evidence type="ECO:0000313" key="12">
    <source>
        <dbReference type="EMBL" id="EDM50414.1"/>
    </source>
</evidence>
<dbReference type="AlphaFoldDB" id="A5Z9H0"/>
<dbReference type="InterPro" id="IPR017911">
    <property type="entry name" value="MacB-like_ATP-bd"/>
</dbReference>
<dbReference type="GO" id="GO:0005886">
    <property type="term" value="C:plasma membrane"/>
    <property type="evidence" value="ECO:0007669"/>
    <property type="project" value="UniProtKB-SubCell"/>
</dbReference>
<dbReference type="InterPro" id="IPR003439">
    <property type="entry name" value="ABC_transporter-like_ATP-bd"/>
</dbReference>
<feature type="transmembrane region" description="Helical" evidence="10">
    <location>
        <begin position="814"/>
        <end position="843"/>
    </location>
</feature>
<dbReference type="RefSeq" id="WP_005363765.1">
    <property type="nucleotide sequence ID" value="NZ_DS264286.1"/>
</dbReference>
<dbReference type="GO" id="GO:0005524">
    <property type="term" value="F:ATP binding"/>
    <property type="evidence" value="ECO:0007669"/>
    <property type="project" value="UniProtKB-KW"/>
</dbReference>
<feature type="transmembrane region" description="Helical" evidence="10">
    <location>
        <begin position="767"/>
        <end position="793"/>
    </location>
</feature>
<name>A5Z9H0_9FIRM</name>
<dbReference type="SUPFAM" id="SSF52540">
    <property type="entry name" value="P-loop containing nucleoside triphosphate hydrolases"/>
    <property type="match status" value="1"/>
</dbReference>
<comment type="subcellular location">
    <subcellularLocation>
        <location evidence="1">Cell inner membrane</location>
        <topology evidence="1">Multi-pass membrane protein</topology>
    </subcellularLocation>
</comment>
<evidence type="ECO:0000256" key="2">
    <source>
        <dbReference type="ARBA" id="ARBA00022448"/>
    </source>
</evidence>
<gene>
    <name evidence="12" type="ORF">EUBVEN_02365</name>
</gene>
<dbReference type="EMBL" id="AAVL02000037">
    <property type="protein sequence ID" value="EDM50414.1"/>
    <property type="molecule type" value="Genomic_DNA"/>
</dbReference>
<keyword evidence="5" id="KW-0547">Nucleotide-binding</keyword>
<evidence type="ECO:0000256" key="6">
    <source>
        <dbReference type="ARBA" id="ARBA00022840"/>
    </source>
</evidence>
<evidence type="ECO:0000256" key="3">
    <source>
        <dbReference type="ARBA" id="ARBA00022475"/>
    </source>
</evidence>
<dbReference type="InterPro" id="IPR017871">
    <property type="entry name" value="ABC_transporter-like_CS"/>
</dbReference>
<comment type="caution">
    <text evidence="12">The sequence shown here is derived from an EMBL/GenBank/DDBJ whole genome shotgun (WGS) entry which is preliminary data.</text>
</comment>
<dbReference type="InterPro" id="IPR027417">
    <property type="entry name" value="P-loop_NTPase"/>
</dbReference>
<keyword evidence="2" id="KW-0813">Transport</keyword>
<dbReference type="Gene3D" id="3.40.50.300">
    <property type="entry name" value="P-loop containing nucleotide triphosphate hydrolases"/>
    <property type="match status" value="1"/>
</dbReference>
<dbReference type="PANTHER" id="PTHR42798:SF6">
    <property type="entry name" value="CELL DIVISION ATP-BINDING PROTEIN FTSE"/>
    <property type="match status" value="1"/>
</dbReference>
<protein>
    <submittedName>
        <fullName evidence="12">ABC transporter, ATP-binding protein</fullName>
    </submittedName>
</protein>
<dbReference type="eggNOG" id="COG1136">
    <property type="taxonomic scope" value="Bacteria"/>
</dbReference>
<feature type="domain" description="ABC transporter" evidence="11">
    <location>
        <begin position="2"/>
        <end position="239"/>
    </location>
</feature>
<comment type="similarity">
    <text evidence="9">Belongs to the ABC transporter superfamily. Macrolide exporter (TC 3.A.1.122) family.</text>
</comment>
<dbReference type="HOGENOM" id="CLU_000604_9_0_9"/>
<dbReference type="SMART" id="SM00382">
    <property type="entry name" value="AAA"/>
    <property type="match status" value="1"/>
</dbReference>
<evidence type="ECO:0000256" key="5">
    <source>
        <dbReference type="ARBA" id="ARBA00022741"/>
    </source>
</evidence>
<keyword evidence="4 10" id="KW-0812">Transmembrane</keyword>
<accession>A5Z9H0</accession>
<evidence type="ECO:0000256" key="9">
    <source>
        <dbReference type="ARBA" id="ARBA00038388"/>
    </source>
</evidence>
<keyword evidence="3" id="KW-1003">Cell membrane</keyword>
<dbReference type="Proteomes" id="UP000006000">
    <property type="component" value="Unassembled WGS sequence"/>
</dbReference>
<dbReference type="Pfam" id="PF00005">
    <property type="entry name" value="ABC_tran"/>
    <property type="match status" value="1"/>
</dbReference>
<dbReference type="PROSITE" id="PS00211">
    <property type="entry name" value="ABC_TRANSPORTER_1"/>
    <property type="match status" value="1"/>
</dbReference>
<dbReference type="PROSITE" id="PS50893">
    <property type="entry name" value="ABC_TRANSPORTER_2"/>
    <property type="match status" value="1"/>
</dbReference>
<keyword evidence="7 10" id="KW-1133">Transmembrane helix</keyword>
<dbReference type="PANTHER" id="PTHR42798">
    <property type="entry name" value="LIPOPROTEIN-RELEASING SYSTEM ATP-BINDING PROTEIN LOLD"/>
    <property type="match status" value="1"/>
</dbReference>
<keyword evidence="6 12" id="KW-0067">ATP-binding</keyword>
<feature type="transmembrane region" description="Helical" evidence="10">
    <location>
        <begin position="863"/>
        <end position="886"/>
    </location>
</feature>
<dbReference type="CDD" id="cd03255">
    <property type="entry name" value="ABC_MJ0796_LolCDE_FtsE"/>
    <property type="match status" value="1"/>
</dbReference>
<dbReference type="STRING" id="411463.EUBVEN_02365"/>
<evidence type="ECO:0000256" key="8">
    <source>
        <dbReference type="ARBA" id="ARBA00023136"/>
    </source>
</evidence>
<organism evidence="12 13">
    <name type="scientific">Eubacterium ventriosum ATCC 27560</name>
    <dbReference type="NCBI Taxonomy" id="411463"/>
    <lineage>
        <taxon>Bacteria</taxon>
        <taxon>Bacillati</taxon>
        <taxon>Bacillota</taxon>
        <taxon>Clostridia</taxon>
        <taxon>Eubacteriales</taxon>
        <taxon>Eubacteriaceae</taxon>
        <taxon>Eubacterium</taxon>
    </lineage>
</organism>
<evidence type="ECO:0000256" key="10">
    <source>
        <dbReference type="SAM" id="Phobius"/>
    </source>
</evidence>
<evidence type="ECO:0000259" key="11">
    <source>
        <dbReference type="PROSITE" id="PS50893"/>
    </source>
</evidence>
<dbReference type="Pfam" id="PF02687">
    <property type="entry name" value="FtsX"/>
    <property type="match status" value="1"/>
</dbReference>
<dbReference type="InterPro" id="IPR003593">
    <property type="entry name" value="AAA+_ATPase"/>
</dbReference>
<reference evidence="12 13" key="1">
    <citation type="submission" date="2007-03" db="EMBL/GenBank/DDBJ databases">
        <authorList>
            <person name="Fulton L."/>
            <person name="Clifton S."/>
            <person name="Fulton B."/>
            <person name="Xu J."/>
            <person name="Minx P."/>
            <person name="Pepin K.H."/>
            <person name="Johnson M."/>
            <person name="Thiruvilangam P."/>
            <person name="Bhonagiri V."/>
            <person name="Nash W.E."/>
            <person name="Mardis E.R."/>
            <person name="Wilson R.K."/>
        </authorList>
    </citation>
    <scope>NUCLEOTIDE SEQUENCE [LARGE SCALE GENOMIC DNA]</scope>
    <source>
        <strain evidence="12 13">ATCC 27560</strain>
    </source>
</reference>
<evidence type="ECO:0000256" key="4">
    <source>
        <dbReference type="ARBA" id="ARBA00022692"/>
    </source>
</evidence>
<evidence type="ECO:0000256" key="7">
    <source>
        <dbReference type="ARBA" id="ARBA00022989"/>
    </source>
</evidence>